<sequence length="66" mass="7638">MRYYAGGAPIICPCCQYDRFDKDYRQLNTSGASFFGFDWANKSAAILVCQRCTHISWFMKDPLKET</sequence>
<dbReference type="KEGG" id="cohn:KCTCHS21_34810"/>
<gene>
    <name evidence="1" type="ORF">KCTCHS21_34810</name>
</gene>
<dbReference type="Proteomes" id="UP000289856">
    <property type="component" value="Chromosome"/>
</dbReference>
<reference evidence="1 2" key="1">
    <citation type="submission" date="2019-01" db="EMBL/GenBank/DDBJ databases">
        <title>Complete genome sequence of Cohnella hallensis HS21 isolated from Korean fir (Abies koreana) rhizospheric soil.</title>
        <authorList>
            <person name="Jiang L."/>
            <person name="Kang S.W."/>
            <person name="Kim S."/>
            <person name="Jung J."/>
            <person name="Kim C.Y."/>
            <person name="Kim D.H."/>
            <person name="Kim S.W."/>
            <person name="Lee J."/>
        </authorList>
    </citation>
    <scope>NUCLEOTIDE SEQUENCE [LARGE SCALE GENOMIC DNA]</scope>
    <source>
        <strain evidence="1 2">HS21</strain>
    </source>
</reference>
<protein>
    <recommendedName>
        <fullName evidence="3">DNA-binding protein</fullName>
    </recommendedName>
</protein>
<dbReference type="EMBL" id="AP019400">
    <property type="protein sequence ID" value="BBI34082.1"/>
    <property type="molecule type" value="Genomic_DNA"/>
</dbReference>
<keyword evidence="2" id="KW-1185">Reference proteome</keyword>
<evidence type="ECO:0008006" key="3">
    <source>
        <dbReference type="Google" id="ProtNLM"/>
    </source>
</evidence>
<proteinExistence type="predicted"/>
<name>A0A3T1D7L8_9BACL</name>
<evidence type="ECO:0000313" key="2">
    <source>
        <dbReference type="Proteomes" id="UP000289856"/>
    </source>
</evidence>
<dbReference type="AlphaFoldDB" id="A0A3T1D7L8"/>
<accession>A0A3T1D7L8</accession>
<organism evidence="1 2">
    <name type="scientific">Cohnella abietis</name>
    <dbReference type="NCBI Taxonomy" id="2507935"/>
    <lineage>
        <taxon>Bacteria</taxon>
        <taxon>Bacillati</taxon>
        <taxon>Bacillota</taxon>
        <taxon>Bacilli</taxon>
        <taxon>Bacillales</taxon>
        <taxon>Paenibacillaceae</taxon>
        <taxon>Cohnella</taxon>
    </lineage>
</organism>
<evidence type="ECO:0000313" key="1">
    <source>
        <dbReference type="EMBL" id="BBI34082.1"/>
    </source>
</evidence>